<organism evidence="2 3">
    <name type="scientific">Inquilinus limosus MP06</name>
    <dbReference type="NCBI Taxonomy" id="1398085"/>
    <lineage>
        <taxon>Bacteria</taxon>
        <taxon>Pseudomonadati</taxon>
        <taxon>Pseudomonadota</taxon>
        <taxon>Alphaproteobacteria</taxon>
        <taxon>Rhodospirillales</taxon>
        <taxon>Rhodospirillaceae</taxon>
        <taxon>Inquilinus</taxon>
    </lineage>
</organism>
<reference evidence="2 3" key="1">
    <citation type="submission" date="2014-01" db="EMBL/GenBank/DDBJ databases">
        <title>Genome sequence determination for a cystic fibrosis isolate, Inquilinus limosus.</title>
        <authorList>
            <person name="Pino M."/>
            <person name="Di Conza J."/>
            <person name="Gutkind G."/>
        </authorList>
    </citation>
    <scope>NUCLEOTIDE SEQUENCE [LARGE SCALE GENOMIC DNA]</scope>
    <source>
        <strain evidence="2 3">MP06</strain>
    </source>
</reference>
<accession>A0A0A0DDM4</accession>
<dbReference type="RefSeq" id="WP_034830529.1">
    <property type="nucleotide sequence ID" value="NZ_JANX01000001.1"/>
</dbReference>
<evidence type="ECO:0000313" key="2">
    <source>
        <dbReference type="EMBL" id="KGM36145.1"/>
    </source>
</evidence>
<evidence type="ECO:0000313" key="3">
    <source>
        <dbReference type="Proteomes" id="UP000029995"/>
    </source>
</evidence>
<evidence type="ECO:0000256" key="1">
    <source>
        <dbReference type="SAM" id="Coils"/>
    </source>
</evidence>
<protein>
    <submittedName>
        <fullName evidence="2">Uncharacterized protein</fullName>
    </submittedName>
</protein>
<dbReference type="Proteomes" id="UP000029995">
    <property type="component" value="Unassembled WGS sequence"/>
</dbReference>
<comment type="caution">
    <text evidence="2">The sequence shown here is derived from an EMBL/GenBank/DDBJ whole genome shotgun (WGS) entry which is preliminary data.</text>
</comment>
<keyword evidence="1" id="KW-0175">Coiled coil</keyword>
<proteinExistence type="predicted"/>
<name>A0A0A0DDM4_9PROT</name>
<sequence length="261" mass="27248">MAQTIAERAAKAKEAADKAKAKADALDRQAAEAAADKRIDTFAAVMDVATASFTGSRRSQVLACTAIGFAIVATAAGWVDGKSVGLVEAVERARAYITGQDKAEMSGTDKATFKRAKAVASRVVKADATFRATLAQSASVQDGMALLMTSLDAEHPARHIATVADLDGVLFPAKAAKAPESPWVRLAKAMVTRVEKLAEDGGPSGEELADLETALSTLIDNVDPGIIDRIVARRAATVAQGDAERLAAELDAEDEEQRQAA</sequence>
<dbReference type="EMBL" id="JANX01000001">
    <property type="protein sequence ID" value="KGM36145.1"/>
    <property type="molecule type" value="Genomic_DNA"/>
</dbReference>
<feature type="coiled-coil region" evidence="1">
    <location>
        <begin position="2"/>
        <end position="36"/>
    </location>
</feature>
<dbReference type="AlphaFoldDB" id="A0A0A0DDM4"/>
<gene>
    <name evidence="2" type="ORF">P409_00420</name>
</gene>